<dbReference type="EnsemblPlants" id="Ma08_t16440.1">
    <property type="protein sequence ID" value="Ma08_p16440.1"/>
    <property type="gene ID" value="Ma08_g16440"/>
</dbReference>
<feature type="domain" description="DUF659" evidence="3">
    <location>
        <begin position="215"/>
        <end position="366"/>
    </location>
</feature>
<evidence type="ECO:0000259" key="3">
    <source>
        <dbReference type="Pfam" id="PF04937"/>
    </source>
</evidence>
<proteinExistence type="predicted"/>
<dbReference type="Gramene" id="Ma08_t16440.1">
    <property type="protein sequence ID" value="Ma08_p16440.1"/>
    <property type="gene ID" value="Ma08_g16440"/>
</dbReference>
<dbReference type="InterPro" id="IPR012337">
    <property type="entry name" value="RNaseH-like_sf"/>
</dbReference>
<feature type="compositionally biased region" description="Polar residues" evidence="2">
    <location>
        <begin position="636"/>
        <end position="646"/>
    </location>
</feature>
<dbReference type="SUPFAM" id="SSF53098">
    <property type="entry name" value="Ribonuclease H-like"/>
    <property type="match status" value="1"/>
</dbReference>
<organism evidence="4 5">
    <name type="scientific">Musa acuminata subsp. malaccensis</name>
    <name type="common">Wild banana</name>
    <name type="synonym">Musa malaccensis</name>
    <dbReference type="NCBI Taxonomy" id="214687"/>
    <lineage>
        <taxon>Eukaryota</taxon>
        <taxon>Viridiplantae</taxon>
        <taxon>Streptophyta</taxon>
        <taxon>Embryophyta</taxon>
        <taxon>Tracheophyta</taxon>
        <taxon>Spermatophyta</taxon>
        <taxon>Magnoliopsida</taxon>
        <taxon>Liliopsida</taxon>
        <taxon>Zingiberales</taxon>
        <taxon>Musaceae</taxon>
        <taxon>Musa</taxon>
    </lineage>
</organism>
<name>A0A804K7A4_MUSAM</name>
<dbReference type="PANTHER" id="PTHR32166:SF105">
    <property type="entry name" value="HAT DIMERIZATION DOMAIN-CONTAINING PROTEIN"/>
    <property type="match status" value="1"/>
</dbReference>
<evidence type="ECO:0000313" key="5">
    <source>
        <dbReference type="Proteomes" id="UP000012960"/>
    </source>
</evidence>
<feature type="compositionally biased region" description="Basic and acidic residues" evidence="2">
    <location>
        <begin position="81"/>
        <end position="96"/>
    </location>
</feature>
<reference evidence="4" key="1">
    <citation type="submission" date="2021-05" db="UniProtKB">
        <authorList>
            <consortium name="EnsemblPlants"/>
        </authorList>
    </citation>
    <scope>IDENTIFICATION</scope>
    <source>
        <strain evidence="4">subsp. malaccensis</strain>
    </source>
</reference>
<dbReference type="PANTHER" id="PTHR32166">
    <property type="entry name" value="OSJNBA0013A04.12 PROTEIN"/>
    <property type="match status" value="1"/>
</dbReference>
<keyword evidence="1" id="KW-0175">Coiled coil</keyword>
<evidence type="ECO:0000313" key="4">
    <source>
        <dbReference type="EnsemblPlants" id="Ma08_p16440.1"/>
    </source>
</evidence>
<dbReference type="AlphaFoldDB" id="A0A804K7A4"/>
<evidence type="ECO:0000256" key="2">
    <source>
        <dbReference type="SAM" id="MobiDB-lite"/>
    </source>
</evidence>
<dbReference type="Proteomes" id="UP000012960">
    <property type="component" value="Unplaced"/>
</dbReference>
<feature type="region of interest" description="Disordered" evidence="2">
    <location>
        <begin position="81"/>
        <end position="126"/>
    </location>
</feature>
<feature type="compositionally biased region" description="Polar residues" evidence="2">
    <location>
        <begin position="560"/>
        <end position="579"/>
    </location>
</feature>
<feature type="compositionally biased region" description="Polar residues" evidence="2">
    <location>
        <begin position="604"/>
        <end position="613"/>
    </location>
</feature>
<accession>A0A804K7A4</accession>
<dbReference type="InParanoid" id="A0A804K7A4"/>
<evidence type="ECO:0000256" key="1">
    <source>
        <dbReference type="SAM" id="Coils"/>
    </source>
</evidence>
<dbReference type="Pfam" id="PF04937">
    <property type="entry name" value="DUF659"/>
    <property type="match status" value="1"/>
</dbReference>
<keyword evidence="5" id="KW-1185">Reference proteome</keyword>
<feature type="coiled-coil region" evidence="1">
    <location>
        <begin position="25"/>
        <end position="52"/>
    </location>
</feature>
<dbReference type="InterPro" id="IPR007021">
    <property type="entry name" value="DUF659"/>
</dbReference>
<protein>
    <recommendedName>
        <fullName evidence="3">DUF659 domain-containing protein</fullName>
    </recommendedName>
</protein>
<feature type="compositionally biased region" description="Polar residues" evidence="2">
    <location>
        <begin position="103"/>
        <end position="124"/>
    </location>
</feature>
<dbReference type="OMA" id="ITEYGQR"/>
<feature type="region of interest" description="Disordered" evidence="2">
    <location>
        <begin position="542"/>
        <end position="677"/>
    </location>
</feature>
<sequence length="767" mass="88019">MHLAGGYPDVAKCKNVPTEIRKLFQSKLKQAKEDTLKKKARVEEEYHRATQEPVYDQYEGCGDEVDPDLTTRIRASLEHQHTVDEAMRHRRPDSQLEHGNGSGIQRSTSMRQPTAPSQLGRTSSMRYGGLRGFMRGLGRRSAPDIVDIDPQAYPPQTAKQTRIDDAYTKEKKRDIGKAISKWFNFNRIPANTAQGPYYQSMISSIQKSGTGIQPPTPKEIYGVYLDEEVAELKDWIKSFKRQWDEYGMTLMCDSWIGPTRMSIINFLVYCNRKVVFHKSVNATEKIQDAKYIESLMDTMVEEIGPQYIVQIITDNGANFKKTGLQLMEKRKTLFWTPCAAHCIDLMLKDIGELNSVKNCVARAQSITKFIYNHHWQKRHGLKAMASSQEWSESRYSKLSDGKKTEKAILSSRFWETIAEIIKGVEPLYIVLRKVDMDKRPQMPYLKYMLISAREEVRKAFKDDFKADQYVRIIDRRTEVHMDQDIHNAAYYLNPAIRYRYALGTQNNFLTTLQNVIYRLLPNTTEAADALMEGRLFQETIEEEEEAQPQRVENPPRLQHGRSQTARGTTDTQRSHSSPQRAKAKGKAVASVASLEKIGSDDETPSQSHSLSRSVQRHDNNTDSSASTDDGGDAGQSLVSSTQLESSEWTEEQYFTHATQDSDHGTRQGTGQVYARKGKGKAVDKYEQIRQSIHDIDTKRGSSYYGESYMQQQYGDSWSSFSEQQHYTEQHQYMPQELPRTNIIHDDQSTISTTLMHQWHIVYQYTMS</sequence>